<reference evidence="2" key="1">
    <citation type="submission" date="2020-05" db="EMBL/GenBank/DDBJ databases">
        <authorList>
            <person name="Chiriac C."/>
            <person name="Salcher M."/>
            <person name="Ghai R."/>
            <person name="Kavagutti S V."/>
        </authorList>
    </citation>
    <scope>NUCLEOTIDE SEQUENCE</scope>
</reference>
<sequence length="214" mass="22509">MTLPPPTWGPPPTGWVAPPRRRVLPRRRRIGWTLIAVGAIVLIVAGATAGRRSIELVTALESTRLPGSVSVECREGDEWRIGPATGSSRTSGPVTVDRSWTVELDVVTVELDGEPVRVRGAGVGVTETFEMMGTTFTAVATFTCPADGTATVDVAGPEGEVAGVFPSFGRTIRTFGTFLAFCLVSFAALAVGIVFAARHRRSLERGAPPPVAVG</sequence>
<feature type="transmembrane region" description="Helical" evidence="1">
    <location>
        <begin position="175"/>
        <end position="197"/>
    </location>
</feature>
<gene>
    <name evidence="2" type="ORF">UFOPK1493_00444</name>
</gene>
<organism evidence="2">
    <name type="scientific">freshwater metagenome</name>
    <dbReference type="NCBI Taxonomy" id="449393"/>
    <lineage>
        <taxon>unclassified sequences</taxon>
        <taxon>metagenomes</taxon>
        <taxon>ecological metagenomes</taxon>
    </lineage>
</organism>
<feature type="transmembrane region" description="Helical" evidence="1">
    <location>
        <begin position="30"/>
        <end position="50"/>
    </location>
</feature>
<protein>
    <submittedName>
        <fullName evidence="2">Unannotated protein</fullName>
    </submittedName>
</protein>
<name>A0A6J6BW44_9ZZZZ</name>
<keyword evidence="1" id="KW-0812">Transmembrane</keyword>
<dbReference type="EMBL" id="CAEZSR010000008">
    <property type="protein sequence ID" value="CAB4542995.1"/>
    <property type="molecule type" value="Genomic_DNA"/>
</dbReference>
<accession>A0A6J6BW44</accession>
<proteinExistence type="predicted"/>
<evidence type="ECO:0000313" key="2">
    <source>
        <dbReference type="EMBL" id="CAB4542995.1"/>
    </source>
</evidence>
<dbReference type="AlphaFoldDB" id="A0A6J6BW44"/>
<keyword evidence="1" id="KW-1133">Transmembrane helix</keyword>
<evidence type="ECO:0000256" key="1">
    <source>
        <dbReference type="SAM" id="Phobius"/>
    </source>
</evidence>
<keyword evidence="1" id="KW-0472">Membrane</keyword>